<dbReference type="RefSeq" id="WP_181548480.1">
    <property type="nucleotide sequence ID" value="NZ_PYAG01000001.1"/>
</dbReference>
<proteinExistence type="predicted"/>
<evidence type="ECO:0000313" key="2">
    <source>
        <dbReference type="Proteomes" id="UP000249419"/>
    </source>
</evidence>
<dbReference type="Proteomes" id="UP000249419">
    <property type="component" value="Unassembled WGS sequence"/>
</dbReference>
<reference evidence="1 2" key="1">
    <citation type="submission" date="2018-03" db="EMBL/GenBank/DDBJ databases">
        <title>Defining the species Micromonospora saelicesensis and Micromonospora noduli under the framework of genomics.</title>
        <authorList>
            <person name="Riesco R."/>
            <person name="Trujillo M.E."/>
        </authorList>
    </citation>
    <scope>NUCLEOTIDE SEQUENCE [LARGE SCALE GENOMIC DNA]</scope>
    <source>
        <strain evidence="1 2">PSN13</strain>
    </source>
</reference>
<comment type="caution">
    <text evidence="1">The sequence shown here is derived from an EMBL/GenBank/DDBJ whole genome shotgun (WGS) entry which is preliminary data.</text>
</comment>
<organism evidence="1 2">
    <name type="scientific">Micromonospora saelicesensis</name>
    <dbReference type="NCBI Taxonomy" id="285676"/>
    <lineage>
        <taxon>Bacteria</taxon>
        <taxon>Bacillati</taxon>
        <taxon>Actinomycetota</taxon>
        <taxon>Actinomycetes</taxon>
        <taxon>Micromonosporales</taxon>
        <taxon>Micromonosporaceae</taxon>
        <taxon>Micromonospora</taxon>
    </lineage>
</organism>
<dbReference type="EMBL" id="PYAG01000001">
    <property type="protein sequence ID" value="RAO39158.1"/>
    <property type="molecule type" value="Genomic_DNA"/>
</dbReference>
<sequence>MGPSSGWSQLQDRAEPVGLQYDNRVLAGVQQWRGAVERQLRAVEFYNNIFYVTSTQVSCNAGALLFDSNVFYGQHPAGEPADSNKITIDPLFVAPGTATSISDAGGYRLRTGSPALANGQVMTRPRQP</sequence>
<name>A0A328NTF8_9ACTN</name>
<evidence type="ECO:0000313" key="1">
    <source>
        <dbReference type="EMBL" id="RAO39158.1"/>
    </source>
</evidence>
<gene>
    <name evidence="1" type="ORF">PSN13_00182</name>
</gene>
<protein>
    <submittedName>
        <fullName evidence="1">Uncharacterized protein</fullName>
    </submittedName>
</protein>
<accession>A0A328NTF8</accession>
<dbReference type="AlphaFoldDB" id="A0A328NTF8"/>